<keyword evidence="6" id="KW-0378">Hydrolase</keyword>
<dbReference type="SUPFAM" id="SSF46919">
    <property type="entry name" value="N-terminal Zn binding domain of HIV integrase"/>
    <property type="match status" value="1"/>
</dbReference>
<protein>
    <submittedName>
        <fullName evidence="10">POK10 protein</fullName>
    </submittedName>
</protein>
<dbReference type="AlphaFoldDB" id="A0A7K7X6C3"/>
<evidence type="ECO:0000256" key="7">
    <source>
        <dbReference type="ARBA" id="ARBA00022918"/>
    </source>
</evidence>
<evidence type="ECO:0000256" key="8">
    <source>
        <dbReference type="PROSITE-ProRule" id="PRU00450"/>
    </source>
</evidence>
<keyword evidence="8" id="KW-0863">Zinc-finger</keyword>
<reference evidence="10 11" key="1">
    <citation type="submission" date="2019-09" db="EMBL/GenBank/DDBJ databases">
        <title>Bird 10,000 Genomes (B10K) Project - Family phase.</title>
        <authorList>
            <person name="Zhang G."/>
        </authorList>
    </citation>
    <scope>NUCLEOTIDE SEQUENCE [LARGE SCALE GENOMIC DNA]</scope>
    <source>
        <strain evidence="10">B10K-DU-030-22</strain>
        <tissue evidence="10">Blood</tissue>
    </source>
</reference>
<keyword evidence="8" id="KW-0862">Zinc</keyword>
<dbReference type="Proteomes" id="UP000586926">
    <property type="component" value="Unassembled WGS sequence"/>
</dbReference>
<evidence type="ECO:0000256" key="1">
    <source>
        <dbReference type="ARBA" id="ARBA00022679"/>
    </source>
</evidence>
<keyword evidence="7" id="KW-0695">RNA-directed DNA polymerase</keyword>
<keyword evidence="3" id="KW-0540">Nuclease</keyword>
<sequence>LVEGNAVADTLTMMATVPNQITQAKLSHNFYHQNAQALSKQFDLTLFQARQIVHSCPDCTCLTPLPTTAGTNPRGLGVNEVWQMDVTHVSSSGTLKCVHVSVDTDSNFFVASAR</sequence>
<dbReference type="GO" id="GO:0016787">
    <property type="term" value="F:hydrolase activity"/>
    <property type="evidence" value="ECO:0007669"/>
    <property type="project" value="UniProtKB-KW"/>
</dbReference>
<comment type="caution">
    <text evidence="10">The sequence shown here is derived from an EMBL/GenBank/DDBJ whole genome shotgun (WGS) entry which is preliminary data.</text>
</comment>
<evidence type="ECO:0000313" key="11">
    <source>
        <dbReference type="Proteomes" id="UP000586926"/>
    </source>
</evidence>
<evidence type="ECO:0000256" key="5">
    <source>
        <dbReference type="ARBA" id="ARBA00022759"/>
    </source>
</evidence>
<dbReference type="InterPro" id="IPR036397">
    <property type="entry name" value="RNaseH_sf"/>
</dbReference>
<name>A0A7K7X6C3_9PASS</name>
<dbReference type="Gene3D" id="1.10.10.200">
    <property type="match status" value="1"/>
</dbReference>
<keyword evidence="11" id="KW-1185">Reference proteome</keyword>
<proteinExistence type="predicted"/>
<dbReference type="PANTHER" id="PTHR41694:SF3">
    <property type="entry name" value="RNA-DIRECTED DNA POLYMERASE-RELATED"/>
    <property type="match status" value="1"/>
</dbReference>
<feature type="non-terminal residue" evidence="10">
    <location>
        <position position="114"/>
    </location>
</feature>
<evidence type="ECO:0000256" key="2">
    <source>
        <dbReference type="ARBA" id="ARBA00022695"/>
    </source>
</evidence>
<dbReference type="InterPro" id="IPR003308">
    <property type="entry name" value="Integrase_Zn-bd_dom_N"/>
</dbReference>
<dbReference type="GO" id="GO:0035613">
    <property type="term" value="F:RNA stem-loop binding"/>
    <property type="evidence" value="ECO:0007669"/>
    <property type="project" value="TreeGrafter"/>
</dbReference>
<dbReference type="Gene3D" id="3.30.420.10">
    <property type="entry name" value="Ribonuclease H-like superfamily/Ribonuclease H"/>
    <property type="match status" value="1"/>
</dbReference>
<dbReference type="GO" id="GO:0008270">
    <property type="term" value="F:zinc ion binding"/>
    <property type="evidence" value="ECO:0007669"/>
    <property type="project" value="UniProtKB-KW"/>
</dbReference>
<keyword evidence="1" id="KW-0808">Transferase</keyword>
<dbReference type="EMBL" id="VZTA01007240">
    <property type="protein sequence ID" value="NXA61176.1"/>
    <property type="molecule type" value="Genomic_DNA"/>
</dbReference>
<keyword evidence="4" id="KW-0479">Metal-binding</keyword>
<evidence type="ECO:0000256" key="6">
    <source>
        <dbReference type="ARBA" id="ARBA00022801"/>
    </source>
</evidence>
<accession>A0A7K7X6C3</accession>
<feature type="domain" description="Integrase-type" evidence="9">
    <location>
        <begin position="19"/>
        <end position="60"/>
    </location>
</feature>
<feature type="non-terminal residue" evidence="10">
    <location>
        <position position="1"/>
    </location>
</feature>
<dbReference type="GO" id="GO:0003964">
    <property type="term" value="F:RNA-directed DNA polymerase activity"/>
    <property type="evidence" value="ECO:0007669"/>
    <property type="project" value="UniProtKB-KW"/>
</dbReference>
<keyword evidence="2" id="KW-0548">Nucleotidyltransferase</keyword>
<dbReference type="PROSITE" id="PS50876">
    <property type="entry name" value="ZF_INTEGRASE"/>
    <property type="match status" value="1"/>
</dbReference>
<organism evidence="10 11">
    <name type="scientific">Mohoua ochrocephala</name>
    <dbReference type="NCBI Taxonomy" id="874463"/>
    <lineage>
        <taxon>Eukaryota</taxon>
        <taxon>Metazoa</taxon>
        <taxon>Chordata</taxon>
        <taxon>Craniata</taxon>
        <taxon>Vertebrata</taxon>
        <taxon>Euteleostomi</taxon>
        <taxon>Archelosauria</taxon>
        <taxon>Archosauria</taxon>
        <taxon>Dinosauria</taxon>
        <taxon>Saurischia</taxon>
        <taxon>Theropoda</taxon>
        <taxon>Coelurosauria</taxon>
        <taxon>Aves</taxon>
        <taxon>Neognathae</taxon>
        <taxon>Neoaves</taxon>
        <taxon>Telluraves</taxon>
        <taxon>Australaves</taxon>
        <taxon>Passeriformes</taxon>
        <taxon>Meliphagoidea</taxon>
        <taxon>Acanthizidae</taxon>
        <taxon>Mohoua</taxon>
    </lineage>
</organism>
<evidence type="ECO:0000256" key="3">
    <source>
        <dbReference type="ARBA" id="ARBA00022722"/>
    </source>
</evidence>
<gene>
    <name evidence="10" type="primary">Ervk10_1</name>
    <name evidence="10" type="ORF">MOHOCH_R14551</name>
</gene>
<keyword evidence="5" id="KW-0255">Endonuclease</keyword>
<evidence type="ECO:0000313" key="10">
    <source>
        <dbReference type="EMBL" id="NXA61176.1"/>
    </source>
</evidence>
<dbReference type="InterPro" id="IPR017856">
    <property type="entry name" value="Integrase-like_N"/>
</dbReference>
<evidence type="ECO:0000256" key="4">
    <source>
        <dbReference type="ARBA" id="ARBA00022723"/>
    </source>
</evidence>
<dbReference type="PANTHER" id="PTHR41694">
    <property type="entry name" value="ENDOGENOUS RETROVIRUS GROUP K MEMBER POL PROTEIN"/>
    <property type="match status" value="1"/>
</dbReference>
<dbReference type="GO" id="GO:0004519">
    <property type="term" value="F:endonuclease activity"/>
    <property type="evidence" value="ECO:0007669"/>
    <property type="project" value="UniProtKB-KW"/>
</dbReference>
<dbReference type="Pfam" id="PF02022">
    <property type="entry name" value="Integrase_Zn"/>
    <property type="match status" value="1"/>
</dbReference>
<evidence type="ECO:0000259" key="9">
    <source>
        <dbReference type="PROSITE" id="PS50876"/>
    </source>
</evidence>